<evidence type="ECO:0000313" key="2">
    <source>
        <dbReference type="Proteomes" id="UP000664534"/>
    </source>
</evidence>
<comment type="caution">
    <text evidence="1">The sequence shown here is derived from an EMBL/GenBank/DDBJ whole genome shotgun (WGS) entry which is preliminary data.</text>
</comment>
<dbReference type="AlphaFoldDB" id="A0A8H3FTP8"/>
<dbReference type="EMBL" id="CAJPDT010000047">
    <property type="protein sequence ID" value="CAF9927628.1"/>
    <property type="molecule type" value="Genomic_DNA"/>
</dbReference>
<keyword evidence="2" id="KW-1185">Reference proteome</keyword>
<dbReference type="Proteomes" id="UP000664534">
    <property type="component" value="Unassembled WGS sequence"/>
</dbReference>
<sequence>MVYCDVLQWCHGQFYIQQYWHDLEGATHFRKPVDPRLKETWDNFPAWTITVRGPFLEEATSSKESQFTMKRCTKETTFMLCDLANVAAPEKVRELSFYSVDLLSPQLVGVLPNTFNKIECLHISYCREFTMQAAAKYSYPRFTEPNIELLYNWTVPYNEQIKNVDRAGSVIASLYMWRAIKPEPLMQNLINNTRFRTFIDAWTGSSGDDWYQSVLRAQREDDGADRKLLDTYNGQPLVTGSSALRMREPECRYCDLILPGLCYFKPRRNTGDTDGKCQACLLDEALFFRVGRGPFDGYNLSDLQNPTIKDIALSAMGIPPGTFPYLTPPSNVRFNSVCPFSLMEKQGKHPTGQQCTLRTAHVRSKAFRVDVQS</sequence>
<evidence type="ECO:0000313" key="1">
    <source>
        <dbReference type="EMBL" id="CAF9927628.1"/>
    </source>
</evidence>
<organism evidence="1 2">
    <name type="scientific">Imshaugia aleurites</name>
    <dbReference type="NCBI Taxonomy" id="172621"/>
    <lineage>
        <taxon>Eukaryota</taxon>
        <taxon>Fungi</taxon>
        <taxon>Dikarya</taxon>
        <taxon>Ascomycota</taxon>
        <taxon>Pezizomycotina</taxon>
        <taxon>Lecanoromycetes</taxon>
        <taxon>OSLEUM clade</taxon>
        <taxon>Lecanoromycetidae</taxon>
        <taxon>Lecanorales</taxon>
        <taxon>Lecanorineae</taxon>
        <taxon>Parmeliaceae</taxon>
        <taxon>Imshaugia</taxon>
    </lineage>
</organism>
<proteinExistence type="predicted"/>
<gene>
    <name evidence="1" type="ORF">IMSHALPRED_007257</name>
</gene>
<name>A0A8H3FTP8_9LECA</name>
<accession>A0A8H3FTP8</accession>
<protein>
    <submittedName>
        <fullName evidence="1">Uncharacterized protein</fullName>
    </submittedName>
</protein>
<reference evidence="1" key="1">
    <citation type="submission" date="2021-03" db="EMBL/GenBank/DDBJ databases">
        <authorList>
            <person name="Tagirdzhanova G."/>
        </authorList>
    </citation>
    <scope>NUCLEOTIDE SEQUENCE</scope>
</reference>